<evidence type="ECO:0000313" key="1">
    <source>
        <dbReference type="EMBL" id="KAJ0094961.1"/>
    </source>
</evidence>
<comment type="caution">
    <text evidence="1">The sequence shown here is derived from an EMBL/GenBank/DDBJ whole genome shotgun (WGS) entry which is preliminary data.</text>
</comment>
<dbReference type="Proteomes" id="UP001164250">
    <property type="component" value="Chromosome 6"/>
</dbReference>
<gene>
    <name evidence="1" type="ORF">Patl1_15996</name>
</gene>
<protein>
    <submittedName>
        <fullName evidence="1">Uncharacterized protein</fullName>
    </submittedName>
</protein>
<reference evidence="2" key="1">
    <citation type="journal article" date="2023" name="G3 (Bethesda)">
        <title>Genome assembly and association tests identify interacting loci associated with vigor, precocity, and sex in interspecific pistachio rootstocks.</title>
        <authorList>
            <person name="Palmer W."/>
            <person name="Jacygrad E."/>
            <person name="Sagayaradj S."/>
            <person name="Cavanaugh K."/>
            <person name="Han R."/>
            <person name="Bertier L."/>
            <person name="Beede B."/>
            <person name="Kafkas S."/>
            <person name="Golino D."/>
            <person name="Preece J."/>
            <person name="Michelmore R."/>
        </authorList>
    </citation>
    <scope>NUCLEOTIDE SEQUENCE [LARGE SCALE GENOMIC DNA]</scope>
</reference>
<name>A0ACC1B7N8_9ROSI</name>
<proteinExistence type="predicted"/>
<evidence type="ECO:0000313" key="2">
    <source>
        <dbReference type="Proteomes" id="UP001164250"/>
    </source>
</evidence>
<sequence>MTSFSLDPLQHHFPIYYNHFNESSLSKISALIHYFLGIEVQPTSDGLLLNQAKFTHEILVRAKMTEAQVVSTPCTMDKAFSVRHGEPLPDPVLYRSIVGALQYLTLTRPNIAYSVNTACQFLHAPITSHWQFVKRILRYPAETPLLGLYLTQSFYQLLCTPFLMLVGQVIVMTIDWLVVTVSLGVPENNAHSCSLKHRGQVQVPR</sequence>
<dbReference type="EMBL" id="CM047902">
    <property type="protein sequence ID" value="KAJ0094961.1"/>
    <property type="molecule type" value="Genomic_DNA"/>
</dbReference>
<organism evidence="1 2">
    <name type="scientific">Pistacia atlantica</name>
    <dbReference type="NCBI Taxonomy" id="434234"/>
    <lineage>
        <taxon>Eukaryota</taxon>
        <taxon>Viridiplantae</taxon>
        <taxon>Streptophyta</taxon>
        <taxon>Embryophyta</taxon>
        <taxon>Tracheophyta</taxon>
        <taxon>Spermatophyta</taxon>
        <taxon>Magnoliopsida</taxon>
        <taxon>eudicotyledons</taxon>
        <taxon>Gunneridae</taxon>
        <taxon>Pentapetalae</taxon>
        <taxon>rosids</taxon>
        <taxon>malvids</taxon>
        <taxon>Sapindales</taxon>
        <taxon>Anacardiaceae</taxon>
        <taxon>Pistacia</taxon>
    </lineage>
</organism>
<keyword evidence="2" id="KW-1185">Reference proteome</keyword>
<accession>A0ACC1B7N8</accession>